<organism evidence="3">
    <name type="scientific">Angiostrongylus costaricensis</name>
    <name type="common">Nematode worm</name>
    <dbReference type="NCBI Taxonomy" id="334426"/>
    <lineage>
        <taxon>Eukaryota</taxon>
        <taxon>Metazoa</taxon>
        <taxon>Ecdysozoa</taxon>
        <taxon>Nematoda</taxon>
        <taxon>Chromadorea</taxon>
        <taxon>Rhabditida</taxon>
        <taxon>Rhabditina</taxon>
        <taxon>Rhabditomorpha</taxon>
        <taxon>Strongyloidea</taxon>
        <taxon>Metastrongylidae</taxon>
        <taxon>Angiostrongylus</taxon>
    </lineage>
</organism>
<name>A0A0R3PIU4_ANGCS</name>
<dbReference type="EMBL" id="UYYA01003811">
    <property type="protein sequence ID" value="VDM55888.1"/>
    <property type="molecule type" value="Genomic_DNA"/>
</dbReference>
<dbReference type="Proteomes" id="UP000267027">
    <property type="component" value="Unassembled WGS sequence"/>
</dbReference>
<dbReference type="WBParaSite" id="ACOC_0000430201-mRNA-1">
    <property type="protein sequence ID" value="ACOC_0000430201-mRNA-1"/>
    <property type="gene ID" value="ACOC_0000430201"/>
</dbReference>
<protein>
    <submittedName>
        <fullName evidence="1 3">Uncharacterized protein</fullName>
    </submittedName>
</protein>
<reference evidence="1 2" key="2">
    <citation type="submission" date="2018-11" db="EMBL/GenBank/DDBJ databases">
        <authorList>
            <consortium name="Pathogen Informatics"/>
        </authorList>
    </citation>
    <scope>NUCLEOTIDE SEQUENCE [LARGE SCALE GENOMIC DNA]</scope>
    <source>
        <strain evidence="1 2">Costa Rica</strain>
    </source>
</reference>
<accession>A0A0R3PIU4</accession>
<evidence type="ECO:0000313" key="3">
    <source>
        <dbReference type="WBParaSite" id="ACOC_0000430201-mRNA-1"/>
    </source>
</evidence>
<sequence>MDASNESGIWHISVGKSKECSKNRRNTTYNASSTTRVAISLRSEKNLMLMYVCSAIITTGRFRWIIRLFS</sequence>
<evidence type="ECO:0000313" key="1">
    <source>
        <dbReference type="EMBL" id="VDM55888.1"/>
    </source>
</evidence>
<gene>
    <name evidence="1" type="ORF">ACOC_LOCUS4303</name>
</gene>
<evidence type="ECO:0000313" key="2">
    <source>
        <dbReference type="Proteomes" id="UP000267027"/>
    </source>
</evidence>
<proteinExistence type="predicted"/>
<keyword evidence="2" id="KW-1185">Reference proteome</keyword>
<dbReference type="AlphaFoldDB" id="A0A0R3PIU4"/>
<reference evidence="3" key="1">
    <citation type="submission" date="2017-02" db="UniProtKB">
        <authorList>
            <consortium name="WormBaseParasite"/>
        </authorList>
    </citation>
    <scope>IDENTIFICATION</scope>
</reference>